<protein>
    <submittedName>
        <fullName evidence="1">Uncharacterized protein</fullName>
    </submittedName>
</protein>
<gene>
    <name evidence="1" type="ORF">GCM10009098_31570</name>
</gene>
<dbReference type="EMBL" id="BAAAEO010000005">
    <property type="protein sequence ID" value="GAA0561161.1"/>
    <property type="molecule type" value="Genomic_DNA"/>
</dbReference>
<dbReference type="Gene3D" id="2.60.40.10">
    <property type="entry name" value="Immunoglobulins"/>
    <property type="match status" value="1"/>
</dbReference>
<sequence length="887" mass="97857">MLSVHAEQTLSPLYNDNHIQQTQEYITSAITLHKDGQVDEGALAYANHVAHGDKVTVVSSQHGIAIYSQVGDFYQLVREIKNSELGLQQYDSVAKMYVSGTDNWFLYQVNDKVFTVVLDQEFNPSLETRSELTVGYGQQLVINNGTAVSRNGNIVTTFTINETTGAMAVLSSMQLSTYPDYIAFANGILLAAQSSWQNDKKNLMVYKLDNNGQWQFITDHSMAVNGSGSQYVRYVALSPDGQRVMYGSREQDYILQLDTVAGQLTEVANGNYLNSYYSQVHFIDNQYVLVLASNQVSLFNSQQQTQFASMNLDSFSSSVKDYALSLANGAKLTVLGQSGLLQLFANSLTVNITVTPGEQEIYFDFADASNVMILNDKYLLHRSSTHYRLYKLEQQGMPQLTQISTPEQLLGEQNYYYPRKLLHISNNLYALFQGDRYSVIQLDEANDKLLQFSSGTLYDRNGNSLYTADNNIVSVGSALVIANNDTLNLLTLGADYHFSFADAAVNGASGVSGIAQIQMLVAAGEFIYAVDQYNSVMSKFIVSQNRLQQQEQYRSYDFPQLSGYYIRDDLLTLRSDNYLLNYRMADNGSLTLLSTQYLSGNIARWAPVGERFAAVQGWQDLRVLEQDSVTGLWSEQLELNNQQLQQQFQLASPALLALGRTIGVYDGQNKKLVRLAHNSAPYATSAAKLKLKLNQGVPFQLELSSVIADEEDSALSFNLLTATADFSLSDNQLKFNGQGVTDSGYIDITAADPSDLVAKFTFEYTMNLAPVVKAQVPTLNVVQGEAMHIELAQYFADPEGQALQFRLSSALLGLTVSNNGLLTGKLNTNGELRVSVTVSDAAGASADHVITLAVAAKPEESSGGSMHWLLLSLLALIALNRSNKRRS</sequence>
<evidence type="ECO:0000313" key="1">
    <source>
        <dbReference type="EMBL" id="GAA0561161.1"/>
    </source>
</evidence>
<accession>A0ABP3P6G3</accession>
<evidence type="ECO:0000313" key="2">
    <source>
        <dbReference type="Proteomes" id="UP001501169"/>
    </source>
</evidence>
<keyword evidence="2" id="KW-1185">Reference proteome</keyword>
<dbReference type="InterPro" id="IPR013783">
    <property type="entry name" value="Ig-like_fold"/>
</dbReference>
<organism evidence="1 2">
    <name type="scientific">Rheinheimera aquimaris</name>
    <dbReference type="NCBI Taxonomy" id="412437"/>
    <lineage>
        <taxon>Bacteria</taxon>
        <taxon>Pseudomonadati</taxon>
        <taxon>Pseudomonadota</taxon>
        <taxon>Gammaproteobacteria</taxon>
        <taxon>Chromatiales</taxon>
        <taxon>Chromatiaceae</taxon>
        <taxon>Rheinheimera</taxon>
    </lineage>
</organism>
<dbReference type="Proteomes" id="UP001501169">
    <property type="component" value="Unassembled WGS sequence"/>
</dbReference>
<comment type="caution">
    <text evidence="1">The sequence shown here is derived from an EMBL/GenBank/DDBJ whole genome shotgun (WGS) entry which is preliminary data.</text>
</comment>
<name>A0ABP3P6G3_9GAMM</name>
<reference evidence="2" key="1">
    <citation type="journal article" date="2019" name="Int. J. Syst. Evol. Microbiol.">
        <title>The Global Catalogue of Microorganisms (GCM) 10K type strain sequencing project: providing services to taxonomists for standard genome sequencing and annotation.</title>
        <authorList>
            <consortium name="The Broad Institute Genomics Platform"/>
            <consortium name="The Broad Institute Genome Sequencing Center for Infectious Disease"/>
            <person name="Wu L."/>
            <person name="Ma J."/>
        </authorList>
    </citation>
    <scope>NUCLEOTIDE SEQUENCE [LARGE SCALE GENOMIC DNA]</scope>
    <source>
        <strain evidence="2">JCM 14331</strain>
    </source>
</reference>
<dbReference type="Pfam" id="PF17963">
    <property type="entry name" value="Big_9"/>
    <property type="match status" value="1"/>
</dbReference>
<proteinExistence type="predicted"/>
<dbReference type="SUPFAM" id="SSF82171">
    <property type="entry name" value="DPP6 N-terminal domain-like"/>
    <property type="match status" value="1"/>
</dbReference>